<name>A0A814H5W6_9BILA</name>
<organism evidence="1 3">
    <name type="scientific">Rotaria sordida</name>
    <dbReference type="NCBI Taxonomy" id="392033"/>
    <lineage>
        <taxon>Eukaryota</taxon>
        <taxon>Metazoa</taxon>
        <taxon>Spiralia</taxon>
        <taxon>Gnathifera</taxon>
        <taxon>Rotifera</taxon>
        <taxon>Eurotatoria</taxon>
        <taxon>Bdelloidea</taxon>
        <taxon>Philodinida</taxon>
        <taxon>Philodinidae</taxon>
        <taxon>Rotaria</taxon>
    </lineage>
</organism>
<dbReference type="EMBL" id="CAJNOT010000509">
    <property type="protein sequence ID" value="CAF1005438.1"/>
    <property type="molecule type" value="Genomic_DNA"/>
</dbReference>
<accession>A0A814H5W6</accession>
<dbReference type="EMBL" id="CAJOBD010003157">
    <property type="protein sequence ID" value="CAF3932051.1"/>
    <property type="molecule type" value="Genomic_DNA"/>
</dbReference>
<evidence type="ECO:0000313" key="3">
    <source>
        <dbReference type="Proteomes" id="UP000663864"/>
    </source>
</evidence>
<comment type="caution">
    <text evidence="1">The sequence shown here is derived from an EMBL/GenBank/DDBJ whole genome shotgun (WGS) entry which is preliminary data.</text>
</comment>
<protein>
    <submittedName>
        <fullName evidence="1">Uncharacterized protein</fullName>
    </submittedName>
</protein>
<dbReference type="Proteomes" id="UP000663864">
    <property type="component" value="Unassembled WGS sequence"/>
</dbReference>
<gene>
    <name evidence="2" type="ORF">JBS370_LOCUS22509</name>
    <name evidence="1" type="ORF">ZHD862_LOCUS12753</name>
</gene>
<evidence type="ECO:0000313" key="2">
    <source>
        <dbReference type="EMBL" id="CAF3932051.1"/>
    </source>
</evidence>
<reference evidence="1" key="1">
    <citation type="submission" date="2021-02" db="EMBL/GenBank/DDBJ databases">
        <authorList>
            <person name="Nowell W R."/>
        </authorList>
    </citation>
    <scope>NUCLEOTIDE SEQUENCE</scope>
</reference>
<sequence>MKNHSSNVYYIDNLPNLKCFSLTTYDCLTDLYDTEILPLFRCMINLEELTLYITIRNGTTLIDGNYISNEILIHMPRLHTFKFCIPIKIHKNHLIHYLSKDDIQQSFNNIKYQQMDCIINYTYNIITCQIFSLPFMFDCLRSIGNIFPSIIFNHVRRLTVHDDVPFRHEFFH</sequence>
<dbReference type="Proteomes" id="UP000663836">
    <property type="component" value="Unassembled WGS sequence"/>
</dbReference>
<proteinExistence type="predicted"/>
<dbReference type="AlphaFoldDB" id="A0A814H5W6"/>
<evidence type="ECO:0000313" key="1">
    <source>
        <dbReference type="EMBL" id="CAF1005438.1"/>
    </source>
</evidence>